<feature type="domain" description="Alpha-D-phosphohexomutase C-terminal" evidence="9">
    <location>
        <begin position="503"/>
        <end position="549"/>
    </location>
</feature>
<dbReference type="InterPro" id="IPR016055">
    <property type="entry name" value="A-D-PHexomutase_a/b/a-I/II/III"/>
</dbReference>
<accession>A0A6H9WKZ6</accession>
<keyword evidence="4 7" id="KW-0479">Metal-binding</keyword>
<evidence type="ECO:0000256" key="7">
    <source>
        <dbReference type="RuleBase" id="RU004326"/>
    </source>
</evidence>
<evidence type="ECO:0000256" key="5">
    <source>
        <dbReference type="ARBA" id="ARBA00022842"/>
    </source>
</evidence>
<feature type="domain" description="Alpha-D-phosphohexomutase alpha/beta/alpha" evidence="10">
    <location>
        <begin position="76"/>
        <end position="212"/>
    </location>
</feature>
<dbReference type="EMBL" id="WBJY01000002">
    <property type="protein sequence ID" value="KAB1648449.1"/>
    <property type="molecule type" value="Genomic_DNA"/>
</dbReference>
<evidence type="ECO:0000259" key="9">
    <source>
        <dbReference type="Pfam" id="PF00408"/>
    </source>
</evidence>
<evidence type="ECO:0000259" key="10">
    <source>
        <dbReference type="Pfam" id="PF02878"/>
    </source>
</evidence>
<dbReference type="Gene3D" id="3.30.310.50">
    <property type="entry name" value="Alpha-D-phosphohexomutase, C-terminal domain"/>
    <property type="match status" value="1"/>
</dbReference>
<organism evidence="13 14">
    <name type="scientific">Pseudoclavibacter endophyticus</name>
    <dbReference type="NCBI Taxonomy" id="1778590"/>
    <lineage>
        <taxon>Bacteria</taxon>
        <taxon>Bacillati</taxon>
        <taxon>Actinomycetota</taxon>
        <taxon>Actinomycetes</taxon>
        <taxon>Micrococcales</taxon>
        <taxon>Microbacteriaceae</taxon>
        <taxon>Pseudoclavibacter</taxon>
    </lineage>
</organism>
<dbReference type="InterPro" id="IPR016066">
    <property type="entry name" value="A-D-PHexomutase_CS"/>
</dbReference>
<dbReference type="Proteomes" id="UP000431744">
    <property type="component" value="Unassembled WGS sequence"/>
</dbReference>
<dbReference type="GO" id="GO:0000287">
    <property type="term" value="F:magnesium ion binding"/>
    <property type="evidence" value="ECO:0007669"/>
    <property type="project" value="InterPro"/>
</dbReference>
<dbReference type="InterPro" id="IPR005844">
    <property type="entry name" value="A-D-PHexomutase_a/b/a-I"/>
</dbReference>
<evidence type="ECO:0000256" key="3">
    <source>
        <dbReference type="ARBA" id="ARBA00022553"/>
    </source>
</evidence>
<dbReference type="GO" id="GO:0008973">
    <property type="term" value="F:phosphopentomutase activity"/>
    <property type="evidence" value="ECO:0007669"/>
    <property type="project" value="TreeGrafter"/>
</dbReference>
<dbReference type="SUPFAM" id="SSF53738">
    <property type="entry name" value="Phosphoglucomutase, first 3 domains"/>
    <property type="match status" value="3"/>
</dbReference>
<dbReference type="GO" id="GO:0006166">
    <property type="term" value="P:purine ribonucleoside salvage"/>
    <property type="evidence" value="ECO:0007669"/>
    <property type="project" value="TreeGrafter"/>
</dbReference>
<dbReference type="Pfam" id="PF00408">
    <property type="entry name" value="PGM_PMM_IV"/>
    <property type="match status" value="1"/>
</dbReference>
<protein>
    <submittedName>
        <fullName evidence="13">Phospho-sugar mutase</fullName>
    </submittedName>
</protein>
<feature type="domain" description="Alpha-D-phosphohexomutase alpha/beta/alpha" evidence="12">
    <location>
        <begin position="349"/>
        <end position="456"/>
    </location>
</feature>
<proteinExistence type="inferred from homology"/>
<evidence type="ECO:0000256" key="4">
    <source>
        <dbReference type="ARBA" id="ARBA00022723"/>
    </source>
</evidence>
<dbReference type="Pfam" id="PF02880">
    <property type="entry name" value="PGM_PMM_III"/>
    <property type="match status" value="1"/>
</dbReference>
<evidence type="ECO:0000259" key="11">
    <source>
        <dbReference type="Pfam" id="PF02879"/>
    </source>
</evidence>
<evidence type="ECO:0000256" key="8">
    <source>
        <dbReference type="SAM" id="MobiDB-lite"/>
    </source>
</evidence>
<gene>
    <name evidence="13" type="ORF">F8O04_10785</name>
</gene>
<comment type="similarity">
    <text evidence="2 7">Belongs to the phosphohexose mutase family.</text>
</comment>
<keyword evidence="3" id="KW-0597">Phosphoprotein</keyword>
<reference evidence="13 14" key="1">
    <citation type="submission" date="2019-09" db="EMBL/GenBank/DDBJ databases">
        <title>Phylogeny of genus Pseudoclavibacter and closely related genus.</title>
        <authorList>
            <person name="Li Y."/>
        </authorList>
    </citation>
    <scope>NUCLEOTIDE SEQUENCE [LARGE SCALE GENOMIC DNA]</scope>
    <source>
        <strain evidence="13 14">EGI 60007</strain>
    </source>
</reference>
<dbReference type="PANTHER" id="PTHR45745:SF1">
    <property type="entry name" value="PHOSPHOGLUCOMUTASE 2B-RELATED"/>
    <property type="match status" value="1"/>
</dbReference>
<dbReference type="CDD" id="cd05799">
    <property type="entry name" value="PGM2"/>
    <property type="match status" value="1"/>
</dbReference>
<evidence type="ECO:0000313" key="13">
    <source>
        <dbReference type="EMBL" id="KAB1648449.1"/>
    </source>
</evidence>
<feature type="region of interest" description="Disordered" evidence="8">
    <location>
        <begin position="39"/>
        <end position="60"/>
    </location>
</feature>
<dbReference type="SUPFAM" id="SSF55957">
    <property type="entry name" value="Phosphoglucomutase, C-terminal domain"/>
    <property type="match status" value="1"/>
</dbReference>
<sequence>MPVAGETLSRQLQVSLRFAASRWAEQDPDPVTRAELEELLQRAGDPDPNPAGIPPDDTSDTAVAWRGLRDRFRSRLAFGTAGLRGELGAGPARMNRVLVAQTARGFADYLLARGEQPSIVIGYDARINSDVFARDTAELMQGAGVRATLLPRPLPTPVLAFAVRDLGADAGVMVTASHNPKRDNGYKVFLGGADGGSQIIAPADAEIAAAIGEVAHGSLVTELPRSGDYEIAGEDLVERYVAATAASFRGTVAPLRVVYTPMHGVGWATFRDVLDAAGLPHPTLVHHQTEPDGAFPTLDFPNPEEPGALDLAYAAGDTVLADLVIAHDPDADRLAVAIPTAHGWHRFGGNEIGRLLGWRAAEHLAATGETGTLATSLVSSPALRAVADAYGLGYAETPTGFKWISRAEGIAFGYEEALGYLVDPEKVRDKDGISAALAVLELAMRLAAENRTLLDLEAEFAERFGAFASRQVSTRFAVLSEIPRVMRALRDAPPAAIGDVAVSRRDDFAAGLDGIPPSDILRLWLADGTRVMIRPSGTEPKIKVYIDAVATGDGSSRQLTAKAEAAAEAAAAGARALLEAM</sequence>
<evidence type="ECO:0000313" key="14">
    <source>
        <dbReference type="Proteomes" id="UP000431744"/>
    </source>
</evidence>
<dbReference type="RefSeq" id="WP_158029643.1">
    <property type="nucleotide sequence ID" value="NZ_BMHG01000001.1"/>
</dbReference>
<evidence type="ECO:0000259" key="12">
    <source>
        <dbReference type="Pfam" id="PF02880"/>
    </source>
</evidence>
<dbReference type="InterPro" id="IPR005843">
    <property type="entry name" value="A-D-PHexomutase_C"/>
</dbReference>
<feature type="domain" description="Alpha-D-phosphohexomutase alpha/beta/alpha" evidence="11">
    <location>
        <begin position="239"/>
        <end position="337"/>
    </location>
</feature>
<dbReference type="PANTHER" id="PTHR45745">
    <property type="entry name" value="PHOSPHOMANNOMUTASE 45A"/>
    <property type="match status" value="1"/>
</dbReference>
<dbReference type="InterPro" id="IPR005841">
    <property type="entry name" value="Alpha-D-phosphohexomutase_SF"/>
</dbReference>
<comment type="caution">
    <text evidence="13">The sequence shown here is derived from an EMBL/GenBank/DDBJ whole genome shotgun (WGS) entry which is preliminary data.</text>
</comment>
<evidence type="ECO:0000256" key="2">
    <source>
        <dbReference type="ARBA" id="ARBA00010231"/>
    </source>
</evidence>
<dbReference type="AlphaFoldDB" id="A0A6H9WKZ6"/>
<keyword evidence="6" id="KW-0413">Isomerase</keyword>
<dbReference type="Pfam" id="PF02878">
    <property type="entry name" value="PGM_PMM_I"/>
    <property type="match status" value="1"/>
</dbReference>
<evidence type="ECO:0000256" key="1">
    <source>
        <dbReference type="ARBA" id="ARBA00001946"/>
    </source>
</evidence>
<dbReference type="InterPro" id="IPR005846">
    <property type="entry name" value="A-D-PHexomutase_a/b/a-III"/>
</dbReference>
<dbReference type="Pfam" id="PF02879">
    <property type="entry name" value="PGM_PMM_II"/>
    <property type="match status" value="1"/>
</dbReference>
<dbReference type="InterPro" id="IPR005845">
    <property type="entry name" value="A-D-PHexomutase_a/b/a-II"/>
</dbReference>
<dbReference type="PROSITE" id="PS00710">
    <property type="entry name" value="PGM_PMM"/>
    <property type="match status" value="1"/>
</dbReference>
<keyword evidence="5 7" id="KW-0460">Magnesium</keyword>
<dbReference type="PRINTS" id="PR00509">
    <property type="entry name" value="PGMPMM"/>
</dbReference>
<dbReference type="OrthoDB" id="9806956at2"/>
<evidence type="ECO:0000256" key="6">
    <source>
        <dbReference type="ARBA" id="ARBA00023235"/>
    </source>
</evidence>
<name>A0A6H9WKZ6_9MICO</name>
<comment type="cofactor">
    <cofactor evidence="1">
        <name>Mg(2+)</name>
        <dbReference type="ChEBI" id="CHEBI:18420"/>
    </cofactor>
</comment>
<dbReference type="Gene3D" id="3.40.120.10">
    <property type="entry name" value="Alpha-D-Glucose-1,6-Bisphosphate, subunit A, domain 3"/>
    <property type="match status" value="3"/>
</dbReference>
<dbReference type="GO" id="GO:0005975">
    <property type="term" value="P:carbohydrate metabolic process"/>
    <property type="evidence" value="ECO:0007669"/>
    <property type="project" value="InterPro"/>
</dbReference>
<keyword evidence="14" id="KW-1185">Reference proteome</keyword>
<dbReference type="InterPro" id="IPR036900">
    <property type="entry name" value="A-D-PHexomutase_C_sf"/>
</dbReference>